<evidence type="ECO:0000313" key="4">
    <source>
        <dbReference type="EMBL" id="OWK38603.1"/>
    </source>
</evidence>
<dbReference type="NCBIfam" id="TIGR00557">
    <property type="entry name" value="pdxA"/>
    <property type="match status" value="1"/>
</dbReference>
<dbReference type="InterPro" id="IPR005255">
    <property type="entry name" value="PdxA_fam"/>
</dbReference>
<evidence type="ECO:0000313" key="5">
    <source>
        <dbReference type="Proteomes" id="UP000214646"/>
    </source>
</evidence>
<keyword evidence="3" id="KW-0520">NAD</keyword>
<keyword evidence="2" id="KW-0560">Oxidoreductase</keyword>
<reference evidence="5" key="1">
    <citation type="submission" date="2017-06" db="EMBL/GenBank/DDBJ databases">
        <title>Genome analysis of Fimbriiglobus ruber SP5, the first member of the order Planctomycetales with confirmed chitinolytic capability.</title>
        <authorList>
            <person name="Ravin N.V."/>
            <person name="Rakitin A.L."/>
            <person name="Ivanova A.A."/>
            <person name="Beletsky A.V."/>
            <person name="Kulichevskaya I.S."/>
            <person name="Mardanov A.V."/>
            <person name="Dedysh S.N."/>
        </authorList>
    </citation>
    <scope>NUCLEOTIDE SEQUENCE [LARGE SCALE GENOMIC DNA]</scope>
    <source>
        <strain evidence="5">SP5</strain>
    </source>
</reference>
<keyword evidence="1" id="KW-0479">Metal-binding</keyword>
<proteinExistence type="predicted"/>
<evidence type="ECO:0000256" key="3">
    <source>
        <dbReference type="ARBA" id="ARBA00023027"/>
    </source>
</evidence>
<dbReference type="GO" id="GO:0016491">
    <property type="term" value="F:oxidoreductase activity"/>
    <property type="evidence" value="ECO:0007669"/>
    <property type="project" value="UniProtKB-KW"/>
</dbReference>
<dbReference type="GO" id="GO:0051287">
    <property type="term" value="F:NAD binding"/>
    <property type="evidence" value="ECO:0007669"/>
    <property type="project" value="InterPro"/>
</dbReference>
<name>A0A225DC91_9BACT</name>
<protein>
    <submittedName>
        <fullName evidence="4">4-hydroxythreonine-4-phosphate dehydrogenase</fullName>
    </submittedName>
</protein>
<dbReference type="Proteomes" id="UP000214646">
    <property type="component" value="Unassembled WGS sequence"/>
</dbReference>
<dbReference type="SUPFAM" id="SSF53659">
    <property type="entry name" value="Isocitrate/Isopropylmalate dehydrogenase-like"/>
    <property type="match status" value="1"/>
</dbReference>
<dbReference type="EMBL" id="NIDE01000014">
    <property type="protein sequence ID" value="OWK38603.1"/>
    <property type="molecule type" value="Genomic_DNA"/>
</dbReference>
<organism evidence="4 5">
    <name type="scientific">Fimbriiglobus ruber</name>
    <dbReference type="NCBI Taxonomy" id="1908690"/>
    <lineage>
        <taxon>Bacteria</taxon>
        <taxon>Pseudomonadati</taxon>
        <taxon>Planctomycetota</taxon>
        <taxon>Planctomycetia</taxon>
        <taxon>Gemmatales</taxon>
        <taxon>Gemmataceae</taxon>
        <taxon>Fimbriiglobus</taxon>
    </lineage>
</organism>
<accession>A0A225DC91</accession>
<comment type="caution">
    <text evidence="4">The sequence shown here is derived from an EMBL/GenBank/DDBJ whole genome shotgun (WGS) entry which is preliminary data.</text>
</comment>
<evidence type="ECO:0000256" key="1">
    <source>
        <dbReference type="ARBA" id="ARBA00022723"/>
    </source>
</evidence>
<dbReference type="Gene3D" id="3.40.718.10">
    <property type="entry name" value="Isopropylmalate Dehydrogenase"/>
    <property type="match status" value="1"/>
</dbReference>
<dbReference type="PANTHER" id="PTHR30004:SF6">
    <property type="entry name" value="D-THREONATE 4-PHOSPHATE DEHYDROGENASE"/>
    <property type="match status" value="1"/>
</dbReference>
<evidence type="ECO:0000256" key="2">
    <source>
        <dbReference type="ARBA" id="ARBA00023002"/>
    </source>
</evidence>
<sequence>MTGMNTPTLLITLGDVAGVGPEIVAKAWPRLFGLARPVVVGDPDWVRRALDMIGSRAAVQVVDGVRAARPDLDTIPVVRATRRDLSSVKVGKVSAAAGGAAYDFLVFAIDETLARRAAGIVTCPLHKEGLHGAGVAFPGHTEILAERTGASSHAMLLYDDDLPLAVAHVTLHMALRAVIGQVTRESVLDKIRLLHGIVPRLTGAPARIGVSALNPHASDGGLFGDEEATVIAPAVVAARQEGIDATGPVASDAIFLPHNRAKFDGIVAMYHDQGHIAMKLLGGRRAVNVTAGLPIVRTSVAHGTAYDIAGKGVADESSLVSAVRVAAKLAAAR</sequence>
<dbReference type="AlphaFoldDB" id="A0A225DC91"/>
<dbReference type="Pfam" id="PF04166">
    <property type="entry name" value="PdxA"/>
    <property type="match status" value="1"/>
</dbReference>
<keyword evidence="5" id="KW-1185">Reference proteome</keyword>
<dbReference type="GO" id="GO:0046872">
    <property type="term" value="F:metal ion binding"/>
    <property type="evidence" value="ECO:0007669"/>
    <property type="project" value="UniProtKB-KW"/>
</dbReference>
<dbReference type="PANTHER" id="PTHR30004">
    <property type="entry name" value="4-HYDROXYTHREONINE-4-PHOSPHATE DEHYDROGENASE"/>
    <property type="match status" value="1"/>
</dbReference>
<gene>
    <name evidence="4" type="ORF">FRUB_07723</name>
</gene>